<dbReference type="PANTHER" id="PTHR36842">
    <property type="entry name" value="PROTEIN TOLB HOMOLOG"/>
    <property type="match status" value="1"/>
</dbReference>
<dbReference type="NCBIfam" id="TIGR02800">
    <property type="entry name" value="propeller_TolB"/>
    <property type="match status" value="1"/>
</dbReference>
<keyword evidence="4" id="KW-0574">Periplasm</keyword>
<dbReference type="Pfam" id="PF07676">
    <property type="entry name" value="PD40"/>
    <property type="match status" value="3"/>
</dbReference>
<dbReference type="SUPFAM" id="SSF69304">
    <property type="entry name" value="Tricorn protease N-terminal domain"/>
    <property type="match status" value="1"/>
</dbReference>
<organism evidence="6 7">
    <name type="scientific">Paraperlucidibaca wandonensis</name>
    <dbReference type="NCBI Taxonomy" id="1268273"/>
    <lineage>
        <taxon>Bacteria</taxon>
        <taxon>Pseudomonadati</taxon>
        <taxon>Pseudomonadota</taxon>
        <taxon>Gammaproteobacteria</taxon>
        <taxon>Moraxellales</taxon>
        <taxon>Moraxellaceae</taxon>
        <taxon>Paraperlucidibaca</taxon>
    </lineage>
</organism>
<dbReference type="InterPro" id="IPR011659">
    <property type="entry name" value="WD40"/>
</dbReference>
<comment type="caution">
    <text evidence="6">The sequence shown here is derived from an EMBL/GenBank/DDBJ whole genome shotgun (WGS) entry which is preliminary data.</text>
</comment>
<evidence type="ECO:0000256" key="3">
    <source>
        <dbReference type="ARBA" id="ARBA00022729"/>
    </source>
</evidence>
<evidence type="ECO:0000313" key="6">
    <source>
        <dbReference type="EMBL" id="MFD0948834.1"/>
    </source>
</evidence>
<dbReference type="Gene3D" id="2.120.10.30">
    <property type="entry name" value="TolB, C-terminal domain"/>
    <property type="match status" value="1"/>
</dbReference>
<dbReference type="Gene3D" id="3.40.50.10070">
    <property type="entry name" value="TolB, N-terminal domain"/>
    <property type="match status" value="1"/>
</dbReference>
<reference evidence="7" key="1">
    <citation type="journal article" date="2019" name="Int. J. Syst. Evol. Microbiol.">
        <title>The Global Catalogue of Microorganisms (GCM) 10K type strain sequencing project: providing services to taxonomists for standard genome sequencing and annotation.</title>
        <authorList>
            <consortium name="The Broad Institute Genomics Platform"/>
            <consortium name="The Broad Institute Genome Sequencing Center for Infectious Disease"/>
            <person name="Wu L."/>
            <person name="Ma J."/>
        </authorList>
    </citation>
    <scope>NUCLEOTIDE SEQUENCE [LARGE SCALE GENOMIC DNA]</scope>
    <source>
        <strain evidence="7">CCUG 63419</strain>
    </source>
</reference>
<dbReference type="Proteomes" id="UP001597044">
    <property type="component" value="Unassembled WGS sequence"/>
</dbReference>
<accession>A0ABW3HHB6</accession>
<evidence type="ECO:0000256" key="5">
    <source>
        <dbReference type="SAM" id="SignalP"/>
    </source>
</evidence>
<dbReference type="InterPro" id="IPR014167">
    <property type="entry name" value="Tol-Pal_TolB"/>
</dbReference>
<evidence type="ECO:0000256" key="4">
    <source>
        <dbReference type="ARBA" id="ARBA00022764"/>
    </source>
</evidence>
<keyword evidence="7" id="KW-1185">Reference proteome</keyword>
<dbReference type="InterPro" id="IPR011042">
    <property type="entry name" value="6-blade_b-propeller_TolB-like"/>
</dbReference>
<feature type="signal peptide" evidence="5">
    <location>
        <begin position="1"/>
        <end position="20"/>
    </location>
</feature>
<keyword evidence="3 5" id="KW-0732">Signal</keyword>
<dbReference type="RefSeq" id="WP_340675190.1">
    <property type="nucleotide sequence ID" value="NZ_JBHTIT010000001.1"/>
</dbReference>
<dbReference type="PANTHER" id="PTHR36842:SF1">
    <property type="entry name" value="PROTEIN TOLB"/>
    <property type="match status" value="1"/>
</dbReference>
<dbReference type="SUPFAM" id="SSF52964">
    <property type="entry name" value="TolB, N-terminal domain"/>
    <property type="match status" value="1"/>
</dbReference>
<comment type="similarity">
    <text evidence="2">Belongs to the TolB family.</text>
</comment>
<gene>
    <name evidence="6" type="primary">tolB</name>
    <name evidence="6" type="ORF">ACFQ0F_00235</name>
</gene>
<evidence type="ECO:0000256" key="1">
    <source>
        <dbReference type="ARBA" id="ARBA00004418"/>
    </source>
</evidence>
<comment type="subcellular location">
    <subcellularLocation>
        <location evidence="1">Periplasm</location>
    </subcellularLocation>
</comment>
<dbReference type="EMBL" id="JBHTIT010000001">
    <property type="protein sequence ID" value="MFD0948834.1"/>
    <property type="molecule type" value="Genomic_DNA"/>
</dbReference>
<protein>
    <submittedName>
        <fullName evidence="6">Tol-Pal system beta propeller repeat protein TolB</fullName>
    </submittedName>
</protein>
<evidence type="ECO:0000313" key="7">
    <source>
        <dbReference type="Proteomes" id="UP001597044"/>
    </source>
</evidence>
<feature type="chain" id="PRO_5046361256" evidence="5">
    <location>
        <begin position="21"/>
        <end position="434"/>
    </location>
</feature>
<evidence type="ECO:0000256" key="2">
    <source>
        <dbReference type="ARBA" id="ARBA00009820"/>
    </source>
</evidence>
<name>A0ABW3HHB6_9GAMM</name>
<proteinExistence type="inferred from homology"/>
<sequence length="434" mass="47130">MMWRVCTAALLLLQMATAHASLTVHIQQTLEKGLDLAVANFSGPAAGEPLGDIIRNDLRHSPGLRVAEQAVGAWQPGVMEFNEAAPTVTSLTEAEASNEPAPALPKYIVQGFVQQIAPQRYHFSYAVVEPATQRVVLSGQLKAGNGRWRAVAHYISDAVYEKLIGVPGMASRQLAYVQVQQGSRYRLMLADSDGANARTLLQSTQPLLSPSWSPDGKTIAYVSFEDGQSAIYSQNISSGERTRLTALTGTSAAPSWSPDGQRLAMSLSAAGNTDIYIYRLSDGDLQRVTDHAAIDTEPTWAADGNSLLFTSDRSGRAQIYRLDLRSNDAQRVSFTGRFNARAALDPTSDAIVTIHDSGDGRYRVAVLEPRRTPWFLSSGALASSPSFASNGLLLTYTEQTAGGDRVFFVSRDGQLRWQWPERLGTVRSAVWAPK</sequence>